<feature type="region of interest" description="Disordered" evidence="15">
    <location>
        <begin position="84"/>
        <end position="199"/>
    </location>
</feature>
<comment type="subcellular location">
    <subcellularLocation>
        <location evidence="3">Cytoplasm</location>
        <location evidence="3">Cell cortex</location>
    </subcellularLocation>
    <subcellularLocation>
        <location evidence="1">Cytoplasm</location>
        <location evidence="1">Cytoskeleton</location>
        <location evidence="1">Microtubule organizing center</location>
        <location evidence="1">Centrosome</location>
        <location evidence="1">Centriole</location>
    </subcellularLocation>
    <subcellularLocation>
        <location evidence="2">Cytoplasm</location>
        <location evidence="2">Cytoskeleton</location>
        <location evidence="2">Spindle</location>
    </subcellularLocation>
</comment>
<dbReference type="GeneTree" id="ENSGT00940000155378"/>
<dbReference type="PROSITE" id="PS50245">
    <property type="entry name" value="CAP_GLY_2"/>
    <property type="match status" value="1"/>
</dbReference>
<sequence>MSSSGTVESGKPPKIGSTVEVTGKGQRGTVAYIGTTLFASGKWVGVILDEPKGKNDGTVQGKRYFTCEENHGIFVRQSQIQVVEEGSGATSPDTPESGTTKIPKQKDIPETPRTTKQIPVSVKNVKSSTRRSGKASRESLSTSLSGDVSEASLSSQQGALGAPVVPQPSGSPAAAATAVPATPSKGEPAISKQEEESLRAQVKDLEEKLETLKMKRTEDKAKLKELEKHKIQLEQLQEWKTKMQEQQADLQKQLKEAKKDAREAQEAKDRYMEEMSDTADAIEMATLDKEMAEERAESLQVEVDTLKEKVEELSMDLEILRHEISEKGSDGAASSYQVKQLEEQNSRLKEALVRMRDLSASEKQEHVKLQKQMEKKNTELETLRTQKEKLQEEVKQAEATIDELKEQVDAALGSEEMVETLTERNLDLEEKVRELRETVTDLEAINEMNDELQENARETEMELREQLDMSAAKVREADKRVEAAQETVADYQQTISKYRELTASLQDANRELISQQNANAEQVQQPPAELFDFKIKFAETKAYAKAIEMELRKMEVAQSNRQVSLLTSFMPDSFLRHGGDHDCVLVLLLIPRLICKAELISKQAQEKFDLNGNLVQGVGLRGPPGEQRSFASGLVYSLSLLQAALHKYEQALNTCSVEVFKRMGTLYTEMSFHERSLDYFIDLLHKDQLDETVQVEPLTKAIKYYQQLYSVHLAEHTEDCTVQLADHIKFTQSALDCMGVEVARLRAFLAPGQEGSGLLVLLKDLDTSCSDIRQFCKKIRRRMPGTDVAGVPAALNFGPPVSETLTECRRQLTRVVAVLQEVTAAGAQMVAPLGEQEGLNALRLEDTACKVVEQVYGTQGVNGPELLRQSCSSVIATMNKMATAMQEGEYDADKPQGKTSPVEIRASTVRAEMTDAEGLGVKLEDRETVIKELKKSLKIKGEELSEASVRLSLLEKKLDTSTKDADERVEKIQTKLDENLALLKKKEKEFEETMDALQADIDQLEAEKAELKQRINNQSKMTIEGLRSSPASGIASIIQGSAGAGVPPSMAGAMQVVDSPLLIKQVEAQRLGIKRLKNENNRLKAEKMRAQLASLPPLCPPKLPQVSKESSMPPEGLNTGIYRRTDQLLATLLKLSAEVKVVDITGKTAVSASAQLLEQTARLQNLSDALDKLKGEVAEHVVSYQPGAKASSDFATFPVSSFVKAKEEKQGGTVFVGRVAIPCTRGQEQVHRLVLSQQQLHKVHRLLMV</sequence>
<dbReference type="AlphaFoldDB" id="A0A3Q1GVP8"/>
<comment type="similarity">
    <text evidence="4">Belongs to the dynactin 150 kDa subunit family.</text>
</comment>
<dbReference type="InterPro" id="IPR000938">
    <property type="entry name" value="CAP-Gly_domain"/>
</dbReference>
<evidence type="ECO:0000256" key="8">
    <source>
        <dbReference type="ARBA" id="ARBA00022701"/>
    </source>
</evidence>
<evidence type="ECO:0000256" key="7">
    <source>
        <dbReference type="ARBA" id="ARBA00022618"/>
    </source>
</evidence>
<evidence type="ECO:0000259" key="16">
    <source>
        <dbReference type="PROSITE" id="PS50245"/>
    </source>
</evidence>
<evidence type="ECO:0000256" key="9">
    <source>
        <dbReference type="ARBA" id="ARBA00022776"/>
    </source>
</evidence>
<dbReference type="InterPro" id="IPR036859">
    <property type="entry name" value="CAP-Gly_dom_sf"/>
</dbReference>
<dbReference type="SMART" id="SM01052">
    <property type="entry name" value="CAP_GLY"/>
    <property type="match status" value="1"/>
</dbReference>
<reference evidence="17" key="2">
    <citation type="submission" date="2025-09" db="UniProtKB">
        <authorList>
            <consortium name="Ensembl"/>
        </authorList>
    </citation>
    <scope>IDENTIFICATION</scope>
</reference>
<keyword evidence="18" id="KW-1185">Reference proteome</keyword>
<keyword evidence="9" id="KW-0498">Mitosis</keyword>
<dbReference type="GO" id="GO:0007097">
    <property type="term" value="P:nuclear migration"/>
    <property type="evidence" value="ECO:0007669"/>
    <property type="project" value="TreeGrafter"/>
</dbReference>
<feature type="compositionally biased region" description="Low complexity" evidence="15">
    <location>
        <begin position="161"/>
        <end position="184"/>
    </location>
</feature>
<keyword evidence="11 14" id="KW-0175">Coiled coil</keyword>
<evidence type="ECO:0000256" key="15">
    <source>
        <dbReference type="SAM" id="MobiDB-lite"/>
    </source>
</evidence>
<dbReference type="Gene3D" id="1.20.1170.10">
    <property type="match status" value="1"/>
</dbReference>
<evidence type="ECO:0000256" key="12">
    <source>
        <dbReference type="ARBA" id="ARBA00023212"/>
    </source>
</evidence>
<feature type="region of interest" description="Disordered" evidence="15">
    <location>
        <begin position="245"/>
        <end position="275"/>
    </location>
</feature>
<feature type="region of interest" description="Disordered" evidence="15">
    <location>
        <begin position="1"/>
        <end position="22"/>
    </location>
</feature>
<feature type="domain" description="CAP-Gly" evidence="16">
    <location>
        <begin position="34"/>
        <end position="76"/>
    </location>
</feature>
<dbReference type="Gene3D" id="2.30.30.190">
    <property type="entry name" value="CAP Gly-rich-like domain"/>
    <property type="match status" value="1"/>
</dbReference>
<dbReference type="GO" id="GO:0030286">
    <property type="term" value="C:dynein complex"/>
    <property type="evidence" value="ECO:0007669"/>
    <property type="project" value="UniProtKB-KW"/>
</dbReference>
<name>A0A3Q1GVP8_9TELE</name>
<evidence type="ECO:0000256" key="4">
    <source>
        <dbReference type="ARBA" id="ARBA00011010"/>
    </source>
</evidence>
<dbReference type="Proteomes" id="UP000257200">
    <property type="component" value="Unplaced"/>
</dbReference>
<feature type="compositionally biased region" description="Basic and acidic residues" evidence="15">
    <location>
        <begin position="252"/>
        <end position="273"/>
    </location>
</feature>
<protein>
    <recommendedName>
        <fullName evidence="5">Dynactin subunit 1</fullName>
    </recommendedName>
</protein>
<keyword evidence="12" id="KW-0206">Cytoskeleton</keyword>
<organism evidence="17 18">
    <name type="scientific">Acanthochromis polyacanthus</name>
    <name type="common">spiny chromis</name>
    <dbReference type="NCBI Taxonomy" id="80966"/>
    <lineage>
        <taxon>Eukaryota</taxon>
        <taxon>Metazoa</taxon>
        <taxon>Chordata</taxon>
        <taxon>Craniata</taxon>
        <taxon>Vertebrata</taxon>
        <taxon>Euteleostomi</taxon>
        <taxon>Actinopterygii</taxon>
        <taxon>Neopterygii</taxon>
        <taxon>Teleostei</taxon>
        <taxon>Neoteleostei</taxon>
        <taxon>Acanthomorphata</taxon>
        <taxon>Ovalentaria</taxon>
        <taxon>Pomacentridae</taxon>
        <taxon>Acanthochromis</taxon>
    </lineage>
</organism>
<evidence type="ECO:0000256" key="5">
    <source>
        <dbReference type="ARBA" id="ARBA00016574"/>
    </source>
</evidence>
<dbReference type="GO" id="GO:0000922">
    <property type="term" value="C:spindle pole"/>
    <property type="evidence" value="ECO:0007669"/>
    <property type="project" value="TreeGrafter"/>
</dbReference>
<evidence type="ECO:0000256" key="6">
    <source>
        <dbReference type="ARBA" id="ARBA00022490"/>
    </source>
</evidence>
<evidence type="ECO:0000256" key="11">
    <source>
        <dbReference type="ARBA" id="ARBA00023054"/>
    </source>
</evidence>
<keyword evidence="13" id="KW-0131">Cell cycle</keyword>
<keyword evidence="7" id="KW-0132">Cell division</keyword>
<dbReference type="GO" id="GO:0005938">
    <property type="term" value="C:cell cortex"/>
    <property type="evidence" value="ECO:0007669"/>
    <property type="project" value="UniProtKB-SubCell"/>
</dbReference>
<dbReference type="GO" id="GO:0051301">
    <property type="term" value="P:cell division"/>
    <property type="evidence" value="ECO:0007669"/>
    <property type="project" value="UniProtKB-KW"/>
</dbReference>
<dbReference type="PANTHER" id="PTHR18916:SF6">
    <property type="entry name" value="DYNACTIN SUBUNIT 1"/>
    <property type="match status" value="1"/>
</dbReference>
<dbReference type="PROSITE" id="PS00845">
    <property type="entry name" value="CAP_GLY_1"/>
    <property type="match status" value="1"/>
</dbReference>
<dbReference type="Pfam" id="PF01302">
    <property type="entry name" value="CAP_GLY"/>
    <property type="match status" value="1"/>
</dbReference>
<keyword evidence="6" id="KW-0963">Cytoplasm</keyword>
<feature type="compositionally biased region" description="Polar residues" evidence="15">
    <location>
        <begin position="138"/>
        <end position="158"/>
    </location>
</feature>
<evidence type="ECO:0000256" key="10">
    <source>
        <dbReference type="ARBA" id="ARBA00023017"/>
    </source>
</evidence>
<feature type="coiled-coil region" evidence="14">
    <location>
        <begin position="969"/>
        <end position="1021"/>
    </location>
</feature>
<evidence type="ECO:0000256" key="3">
    <source>
        <dbReference type="ARBA" id="ARBA00004544"/>
    </source>
</evidence>
<evidence type="ECO:0000256" key="14">
    <source>
        <dbReference type="SAM" id="Coils"/>
    </source>
</evidence>
<dbReference type="STRING" id="80966.ENSAPOP00000021170"/>
<dbReference type="InterPro" id="IPR022157">
    <property type="entry name" value="Dynactin"/>
</dbReference>
<dbReference type="GO" id="GO:0005814">
    <property type="term" value="C:centriole"/>
    <property type="evidence" value="ECO:0007669"/>
    <property type="project" value="UniProtKB-SubCell"/>
</dbReference>
<evidence type="ECO:0000256" key="2">
    <source>
        <dbReference type="ARBA" id="ARBA00004186"/>
    </source>
</evidence>
<reference evidence="17" key="1">
    <citation type="submission" date="2025-08" db="UniProtKB">
        <authorList>
            <consortium name="Ensembl"/>
        </authorList>
    </citation>
    <scope>IDENTIFICATION</scope>
</reference>
<feature type="coiled-coil region" evidence="14">
    <location>
        <begin position="1066"/>
        <end position="1093"/>
    </location>
</feature>
<feature type="compositionally biased region" description="Polar residues" evidence="15">
    <location>
        <begin position="88"/>
        <end position="102"/>
    </location>
</feature>
<keyword evidence="8" id="KW-0493">Microtubule</keyword>
<dbReference type="GO" id="GO:0000776">
    <property type="term" value="C:kinetochore"/>
    <property type="evidence" value="ECO:0007669"/>
    <property type="project" value="TreeGrafter"/>
</dbReference>
<evidence type="ECO:0000256" key="13">
    <source>
        <dbReference type="ARBA" id="ARBA00023306"/>
    </source>
</evidence>
<evidence type="ECO:0000313" key="18">
    <source>
        <dbReference type="Proteomes" id="UP000257200"/>
    </source>
</evidence>
<dbReference type="FunFam" id="2.30.30.190:FF:000003">
    <property type="entry name" value="dynactin subunit 1 isoform X1"/>
    <property type="match status" value="1"/>
</dbReference>
<dbReference type="SUPFAM" id="SSF74924">
    <property type="entry name" value="Cap-Gly domain"/>
    <property type="match status" value="1"/>
</dbReference>
<dbReference type="GO" id="GO:0000132">
    <property type="term" value="P:establishment of mitotic spindle orientation"/>
    <property type="evidence" value="ECO:0007669"/>
    <property type="project" value="TreeGrafter"/>
</dbReference>
<dbReference type="GO" id="GO:0005874">
    <property type="term" value="C:microtubule"/>
    <property type="evidence" value="ECO:0007669"/>
    <property type="project" value="UniProtKB-KW"/>
</dbReference>
<dbReference type="GO" id="GO:0030424">
    <property type="term" value="C:axon"/>
    <property type="evidence" value="ECO:0007669"/>
    <property type="project" value="TreeGrafter"/>
</dbReference>
<dbReference type="GO" id="GO:0008017">
    <property type="term" value="F:microtubule binding"/>
    <property type="evidence" value="ECO:0007669"/>
    <property type="project" value="UniProtKB-ARBA"/>
</dbReference>
<dbReference type="Pfam" id="PF12455">
    <property type="entry name" value="Dynactin"/>
    <property type="match status" value="1"/>
</dbReference>
<keyword evidence="10" id="KW-0243">Dynein</keyword>
<evidence type="ECO:0000313" key="17">
    <source>
        <dbReference type="Ensembl" id="ENSAPOP00000021170.1"/>
    </source>
</evidence>
<dbReference type="PANTHER" id="PTHR18916">
    <property type="entry name" value="DYNACTIN 1-RELATED MICROTUBULE-BINDING"/>
    <property type="match status" value="1"/>
</dbReference>
<accession>A0A3Q1GVP8</accession>
<evidence type="ECO:0000256" key="1">
    <source>
        <dbReference type="ARBA" id="ARBA00004114"/>
    </source>
</evidence>
<dbReference type="Ensembl" id="ENSAPOT00000016963.1">
    <property type="protein sequence ID" value="ENSAPOP00000021170.1"/>
    <property type="gene ID" value="ENSAPOG00000001591.1"/>
</dbReference>
<dbReference type="InParanoid" id="A0A3Q1GVP8"/>
<proteinExistence type="inferred from homology"/>